<evidence type="ECO:0000256" key="4">
    <source>
        <dbReference type="ARBA" id="ARBA00023136"/>
    </source>
</evidence>
<evidence type="ECO:0000256" key="1">
    <source>
        <dbReference type="ARBA" id="ARBA00004370"/>
    </source>
</evidence>
<keyword evidence="4" id="KW-0472">Membrane</keyword>
<accession>F4C3X0</accession>
<evidence type="ECO:0000256" key="3">
    <source>
        <dbReference type="ARBA" id="ARBA00022729"/>
    </source>
</evidence>
<dbReference type="AlphaFoldDB" id="F4C3X0"/>
<dbReference type="HOGENOM" id="CLU_010929_0_0_10"/>
<gene>
    <name evidence="7" type="ordered locus">Sph21_3188</name>
</gene>
<dbReference type="InterPro" id="IPR000184">
    <property type="entry name" value="Bac_surfAg_D15"/>
</dbReference>
<dbReference type="PATRIC" id="fig|743722.3.peg.3409"/>
<dbReference type="eggNOG" id="COG0729">
    <property type="taxonomic scope" value="Bacteria"/>
</dbReference>
<dbReference type="InterPro" id="IPR039910">
    <property type="entry name" value="D15-like"/>
</dbReference>
<organism evidence="7">
    <name type="scientific">Sphingobacterium sp. (strain 21)</name>
    <dbReference type="NCBI Taxonomy" id="743722"/>
    <lineage>
        <taxon>Bacteria</taxon>
        <taxon>Pseudomonadati</taxon>
        <taxon>Bacteroidota</taxon>
        <taxon>Sphingobacteriia</taxon>
        <taxon>Sphingobacteriales</taxon>
        <taxon>Sphingobacteriaceae</taxon>
        <taxon>Sphingobacterium</taxon>
    </lineage>
</organism>
<comment type="subcellular location">
    <subcellularLocation>
        <location evidence="1">Membrane</location>
    </subcellularLocation>
</comment>
<dbReference type="Gene3D" id="2.40.160.50">
    <property type="entry name" value="membrane protein fhac: a member of the omp85/tpsb transporter family"/>
    <property type="match status" value="1"/>
</dbReference>
<dbReference type="Pfam" id="PF01103">
    <property type="entry name" value="Omp85"/>
    <property type="match status" value="1"/>
</dbReference>
<name>F4C3X0_SPHS2</name>
<keyword evidence="3" id="KW-0732">Signal</keyword>
<protein>
    <submittedName>
        <fullName evidence="7">Surface antigen (D15)</fullName>
    </submittedName>
</protein>
<dbReference type="GO" id="GO:0019867">
    <property type="term" value="C:outer membrane"/>
    <property type="evidence" value="ECO:0007669"/>
    <property type="project" value="InterPro"/>
</dbReference>
<feature type="domain" description="Bacterial surface antigen (D15)" evidence="6">
    <location>
        <begin position="361"/>
        <end position="737"/>
    </location>
</feature>
<evidence type="ECO:0000259" key="6">
    <source>
        <dbReference type="Pfam" id="PF01103"/>
    </source>
</evidence>
<evidence type="ECO:0000256" key="5">
    <source>
        <dbReference type="ARBA" id="ARBA00023237"/>
    </source>
</evidence>
<dbReference type="EMBL" id="CP002584">
    <property type="protein sequence ID" value="ADZ79731.1"/>
    <property type="molecule type" value="Genomic_DNA"/>
</dbReference>
<keyword evidence="2" id="KW-0812">Transmembrane</keyword>
<dbReference type="OrthoDB" id="9814535at2"/>
<keyword evidence="5" id="KW-0998">Cell outer membrane</keyword>
<dbReference type="KEGG" id="shg:Sph21_3188"/>
<dbReference type="PANTHER" id="PTHR12815:SF47">
    <property type="entry name" value="TRANSLOCATION AND ASSEMBLY MODULE SUBUNIT TAMA"/>
    <property type="match status" value="1"/>
</dbReference>
<sequence>MYFFVFIVLTSLFFSSCRSTRLLNDDQALVTKVKLNGINKEFKEGAEAYVQREIRPNSKINLFIYNFANSKGGKYRTDKIRNVGEPPSILDSSLVEISRNQIERFLVSKGYFNAEVKSHIYVRRKKAEIDFDVKQGGVFKIRYIEHEIGDPQVDKLYKQHIARFPVLRPGMRFDADTLVKERESIYNLMKHNGYYDYLRQYVRFEVDTNMNSSQADLRLFIDNPEGKSGHTVFKIDSSYVVIKNSDGEVGINKPDSTQLAHGLEVKDYTQRFRPKPLARYIYPKIGDIFDIEKENLTYDRLYELNSFRGIRTSYKKKDSTHLTVHYELTPLKRMSNRVEGEYVFTSGRSGFNIGNTYTNRNLFGGSEQLEIKARFGALFDSQLGGPLWSRIWNRDLQFGANLSIPRLIVPFRIPLVGKNGMPHTIFSTNWQIFDQLNTYSNRYIINSISYNWYDTKYKLHSVTPISLEYRLGRLDNAFKDSLQNNGYELYVKSNDRAYFGIGSQYTYTFNTLRLNTYDNFLYFRGALDLSGNTLNLLSKIINFKKNDIGQNTILNVPYLQYVKTEVDFRIYRHLGGERQFVARINAGIGVPFGNNSEFLIFEKQFFGGGMNDQRAWQARTLGPGNYNRSILTEDLRNRLRNLDQLGEIKIFSNFEYRFKLLNDFFGAKLKGATFTDIGNIWRLKESAENPGGEFKFNKFLGQMAIGAGAGLRFDLQYFVFRFDAGIKVKDPQFEGADQWVITDLFNSREFKRNYKLTNGPDPYNFIQYNFGIGMPF</sequence>
<proteinExistence type="predicted"/>
<dbReference type="STRING" id="743722.Sph21_3188"/>
<evidence type="ECO:0000313" key="7">
    <source>
        <dbReference type="EMBL" id="ADZ79731.1"/>
    </source>
</evidence>
<evidence type="ECO:0000256" key="2">
    <source>
        <dbReference type="ARBA" id="ARBA00022692"/>
    </source>
</evidence>
<dbReference type="PANTHER" id="PTHR12815">
    <property type="entry name" value="SORTING AND ASSEMBLY MACHINERY SAMM50 PROTEIN FAMILY MEMBER"/>
    <property type="match status" value="1"/>
</dbReference>
<reference evidence="7" key="1">
    <citation type="submission" date="2011-03" db="EMBL/GenBank/DDBJ databases">
        <title>Complete sequence of Sphingobacterium sp. 21.</title>
        <authorList>
            <consortium name="US DOE Joint Genome Institute"/>
            <person name="Lucas S."/>
            <person name="Copeland A."/>
            <person name="Lapidus A."/>
            <person name="Cheng J.-F."/>
            <person name="Goodwin L."/>
            <person name="Pitluck S."/>
            <person name="Davenport K."/>
            <person name="Detter J.C."/>
            <person name="Han C."/>
            <person name="Tapia R."/>
            <person name="Land M."/>
            <person name="Hauser L."/>
            <person name="Kyrpides N."/>
            <person name="Ivanova N."/>
            <person name="Ovchinnikova G."/>
            <person name="Pagani I."/>
            <person name="Siebers A.K."/>
            <person name="Allgaier M."/>
            <person name="Thelen M.P."/>
            <person name="Hugenholtz P."/>
            <person name="Woyke T."/>
        </authorList>
    </citation>
    <scope>NUCLEOTIDE SEQUENCE</scope>
    <source>
        <strain evidence="7">21</strain>
    </source>
</reference>